<dbReference type="AlphaFoldDB" id="A0AA47AEK0"/>
<keyword evidence="4" id="KW-0614">Plasmid</keyword>
<geneLocation type="plasmid" evidence="4 5">
    <name>pGD02.2.1</name>
</geneLocation>
<feature type="region of interest" description="Disordered" evidence="1">
    <location>
        <begin position="570"/>
        <end position="686"/>
    </location>
</feature>
<sequence length="686" mass="74046">MLAAVSLVGLGTGVAAASGFDCKDVPSPEFPNEVVETTFDSSSANRTPLESGNGTGYESYGWAGLKWHTYDLGCGEDLIRAPGAVNDTTLGNAFLTIGKSLAAAAFWLDDQTKTGRDASEAGVTSALEQFDRIVYSISDGMRSVYGQWLGIALTVVAVIVLWKSLKADTAAVTRTSAIAAAGLMLGALMVGAPQKAVQVADDTFGSLITDTQDQIFSVQFGGGPDGGTLVGGPTDPRNVLIDRIFLPDWRTGWFGTNYDPADTAKLGPKLRDSLAFSYEEQQRVKNDPDAQAELAEQKADTFREIVSSLESDHQLSYYQFQGKDSGRTSTGFLGMVKLTLPSMLWIGASILKLTALLAIRFAILFAPLWVPFAMIGSGWLARILRMLATAYLWGVAGAVIVALYLMALVQLYVNDSGQVDGSWRLWFMVLLTVVCWAIMRPFKRVGQTFTQNSSSMINRKTREAKRSLKTKAFTAAGAALGGPGGAIAAKAGERMTRRSRGDDELETKAAIGARPEGRGLNNRRQQALTQAQAEARTSRTERLGRGADRAADRDARIAGIAAIAGRDLERGENPLGDKDTERAITSGAAAWKRLDKDEAESRRQERHARKEPLHTSVGQRWDGGDRSAIAPMQVYTPTRHQESAHATRESRHGALRGERPTTPPPSRPRVWNAPTPAAPAPRDRSL</sequence>
<name>A0AA47AEK0_RHORH</name>
<gene>
    <name evidence="4" type="ORF">KUM34_028495</name>
</gene>
<feature type="transmembrane region" description="Helical" evidence="2">
    <location>
        <begin position="332"/>
        <end position="351"/>
    </location>
</feature>
<proteinExistence type="predicted"/>
<dbReference type="EMBL" id="CP083975">
    <property type="protein sequence ID" value="UZF48395.1"/>
    <property type="molecule type" value="Genomic_DNA"/>
</dbReference>
<evidence type="ECO:0000256" key="1">
    <source>
        <dbReference type="SAM" id="MobiDB-lite"/>
    </source>
</evidence>
<reference evidence="4 5" key="1">
    <citation type="journal article" date="2021" name="Front. Microbiol.">
        <title>Bacterial Transformation of Aromatic Monomers in Softwood Black Liquor.</title>
        <authorList>
            <person name="Navas L.E."/>
            <person name="Dexter G."/>
            <person name="Liu J."/>
            <person name="Levy-Booth D."/>
            <person name="Cho M."/>
            <person name="Jang S.K."/>
            <person name="Mansfield S.D."/>
            <person name="Renneckar S."/>
            <person name="Mohn W.W."/>
            <person name="Eltis L.D."/>
        </authorList>
    </citation>
    <scope>NUCLEOTIDE SEQUENCE [LARGE SCALE GENOMIC DNA]</scope>
    <source>
        <strain evidence="4 5">GD02</strain>
    </source>
</reference>
<keyword evidence="2" id="KW-0812">Transmembrane</keyword>
<keyword evidence="2" id="KW-0472">Membrane</keyword>
<feature type="transmembrane region" description="Helical" evidence="2">
    <location>
        <begin position="425"/>
        <end position="442"/>
    </location>
</feature>
<feature type="compositionally biased region" description="Basic and acidic residues" evidence="1">
    <location>
        <begin position="536"/>
        <end position="551"/>
    </location>
</feature>
<organism evidence="4 5">
    <name type="scientific">Rhodococcus rhodochrous</name>
    <dbReference type="NCBI Taxonomy" id="1829"/>
    <lineage>
        <taxon>Bacteria</taxon>
        <taxon>Bacillati</taxon>
        <taxon>Actinomycetota</taxon>
        <taxon>Actinomycetes</taxon>
        <taxon>Mycobacteriales</taxon>
        <taxon>Nocardiaceae</taxon>
        <taxon>Rhodococcus</taxon>
    </lineage>
</organism>
<evidence type="ECO:0008006" key="6">
    <source>
        <dbReference type="Google" id="ProtNLM"/>
    </source>
</evidence>
<protein>
    <recommendedName>
        <fullName evidence="6">Integral membrane protein</fullName>
    </recommendedName>
</protein>
<dbReference type="Proteomes" id="UP001162740">
    <property type="component" value="Plasmid pGD02.2.1"/>
</dbReference>
<feature type="region of interest" description="Disordered" evidence="1">
    <location>
        <begin position="31"/>
        <end position="53"/>
    </location>
</feature>
<feature type="transmembrane region" description="Helical" evidence="2">
    <location>
        <begin position="145"/>
        <end position="165"/>
    </location>
</feature>
<feature type="compositionally biased region" description="Polar residues" evidence="1">
    <location>
        <begin position="522"/>
        <end position="532"/>
    </location>
</feature>
<feature type="transmembrane region" description="Helical" evidence="2">
    <location>
        <begin position="392"/>
        <end position="413"/>
    </location>
</feature>
<keyword evidence="3" id="KW-0732">Signal</keyword>
<feature type="region of interest" description="Disordered" evidence="1">
    <location>
        <begin position="513"/>
        <end position="551"/>
    </location>
</feature>
<feature type="chain" id="PRO_5041202066" description="Integral membrane protein" evidence="3">
    <location>
        <begin position="18"/>
        <end position="686"/>
    </location>
</feature>
<accession>A0AA47AEK0</accession>
<evidence type="ECO:0000313" key="5">
    <source>
        <dbReference type="Proteomes" id="UP001162740"/>
    </source>
</evidence>
<feature type="transmembrane region" description="Helical" evidence="2">
    <location>
        <begin position="357"/>
        <end position="380"/>
    </location>
</feature>
<evidence type="ECO:0000256" key="3">
    <source>
        <dbReference type="SAM" id="SignalP"/>
    </source>
</evidence>
<feature type="signal peptide" evidence="3">
    <location>
        <begin position="1"/>
        <end position="17"/>
    </location>
</feature>
<feature type="compositionally biased region" description="Basic and acidic residues" evidence="1">
    <location>
        <begin position="592"/>
        <end position="613"/>
    </location>
</feature>
<keyword evidence="2" id="KW-1133">Transmembrane helix</keyword>
<evidence type="ECO:0000256" key="2">
    <source>
        <dbReference type="SAM" id="Phobius"/>
    </source>
</evidence>
<evidence type="ECO:0000313" key="4">
    <source>
        <dbReference type="EMBL" id="UZF48395.1"/>
    </source>
</evidence>
<feature type="compositionally biased region" description="Basic and acidic residues" evidence="1">
    <location>
        <begin position="570"/>
        <end position="582"/>
    </location>
</feature>
<feature type="compositionally biased region" description="Polar residues" evidence="1">
    <location>
        <begin position="38"/>
        <end position="52"/>
    </location>
</feature>
<feature type="compositionally biased region" description="Basic and acidic residues" evidence="1">
    <location>
        <begin position="639"/>
        <end position="659"/>
    </location>
</feature>